<feature type="region of interest" description="Disordered" evidence="1">
    <location>
        <begin position="76"/>
        <end position="183"/>
    </location>
</feature>
<feature type="non-terminal residue" evidence="3">
    <location>
        <position position="222"/>
    </location>
</feature>
<sequence length="222" mass="23638">MSFVSETNQRMSGDAGVASLSGLPTTCVFLGLVVFMGLGVYSRRKAQAKRISPLPLSNPKGQEAGLEFTSHYVPDSSLRSLSEKQEKENESSSICETALTAAPPPLPPPPSQALPGAGPVFAQRPLPPHPPPFTPPMLDLSASSNNPSPADAALPDLFSSSSSSTFDSSDLPPRRRSYTKMTTEGTEFSGEIVAAEGWRRHTRVFGGGVCEACLESERRMSQ</sequence>
<dbReference type="AlphaFoldDB" id="A0A3E2H2A5"/>
<keyword evidence="2" id="KW-0812">Transmembrane</keyword>
<reference evidence="3 4" key="1">
    <citation type="submission" date="2018-05" db="EMBL/GenBank/DDBJ databases">
        <title>Draft genome sequence of Scytalidium lignicola DSM 105466, a ubiquitous saprotrophic fungus.</title>
        <authorList>
            <person name="Buettner E."/>
            <person name="Gebauer A.M."/>
            <person name="Hofrichter M."/>
            <person name="Liers C."/>
            <person name="Kellner H."/>
        </authorList>
    </citation>
    <scope>NUCLEOTIDE SEQUENCE [LARGE SCALE GENOMIC DNA]</scope>
    <source>
        <strain evidence="3 4">DSM 105466</strain>
    </source>
</reference>
<feature type="compositionally biased region" description="Pro residues" evidence="1">
    <location>
        <begin position="125"/>
        <end position="135"/>
    </location>
</feature>
<dbReference type="EMBL" id="NCSJ02000206">
    <property type="protein sequence ID" value="RFU27451.1"/>
    <property type="molecule type" value="Genomic_DNA"/>
</dbReference>
<proteinExistence type="predicted"/>
<evidence type="ECO:0000256" key="1">
    <source>
        <dbReference type="SAM" id="MobiDB-lite"/>
    </source>
</evidence>
<gene>
    <name evidence="3" type="ORF">B7463_g8889</name>
</gene>
<feature type="non-terminal residue" evidence="3">
    <location>
        <position position="1"/>
    </location>
</feature>
<evidence type="ECO:0000313" key="4">
    <source>
        <dbReference type="Proteomes" id="UP000258309"/>
    </source>
</evidence>
<feature type="compositionally biased region" description="Pro residues" evidence="1">
    <location>
        <begin position="102"/>
        <end position="112"/>
    </location>
</feature>
<keyword evidence="2" id="KW-1133">Transmembrane helix</keyword>
<feature type="compositionally biased region" description="Basic and acidic residues" evidence="1">
    <location>
        <begin position="81"/>
        <end position="90"/>
    </location>
</feature>
<comment type="caution">
    <text evidence="3">The sequence shown here is derived from an EMBL/GenBank/DDBJ whole genome shotgun (WGS) entry which is preliminary data.</text>
</comment>
<name>A0A3E2H2A5_SCYLI</name>
<evidence type="ECO:0000256" key="2">
    <source>
        <dbReference type="SAM" id="Phobius"/>
    </source>
</evidence>
<feature type="compositionally biased region" description="Low complexity" evidence="1">
    <location>
        <begin position="136"/>
        <end position="171"/>
    </location>
</feature>
<feature type="transmembrane region" description="Helical" evidence="2">
    <location>
        <begin position="20"/>
        <end position="41"/>
    </location>
</feature>
<dbReference type="OrthoDB" id="3440059at2759"/>
<accession>A0A3E2H2A5</accession>
<dbReference type="Proteomes" id="UP000258309">
    <property type="component" value="Unassembled WGS sequence"/>
</dbReference>
<feature type="compositionally biased region" description="Low complexity" evidence="1">
    <location>
        <begin position="91"/>
        <end position="101"/>
    </location>
</feature>
<keyword evidence="2" id="KW-0472">Membrane</keyword>
<keyword evidence="4" id="KW-1185">Reference proteome</keyword>
<organism evidence="3 4">
    <name type="scientific">Scytalidium lignicola</name>
    <name type="common">Hyphomycete</name>
    <dbReference type="NCBI Taxonomy" id="5539"/>
    <lineage>
        <taxon>Eukaryota</taxon>
        <taxon>Fungi</taxon>
        <taxon>Dikarya</taxon>
        <taxon>Ascomycota</taxon>
        <taxon>Pezizomycotina</taxon>
        <taxon>Leotiomycetes</taxon>
        <taxon>Leotiomycetes incertae sedis</taxon>
        <taxon>Scytalidium</taxon>
    </lineage>
</organism>
<evidence type="ECO:0000313" key="3">
    <source>
        <dbReference type="EMBL" id="RFU27451.1"/>
    </source>
</evidence>
<protein>
    <submittedName>
        <fullName evidence="3">Uncharacterized protein</fullName>
    </submittedName>
</protein>